<feature type="transmembrane region" description="Helical" evidence="2">
    <location>
        <begin position="130"/>
        <end position="151"/>
    </location>
</feature>
<dbReference type="STRING" id="224911.AAV28_23395"/>
<name>Q89JS1_BRADU</name>
<feature type="transmembrane region" description="Helical" evidence="2">
    <location>
        <begin position="69"/>
        <end position="89"/>
    </location>
</feature>
<dbReference type="InParanoid" id="Q89JS1"/>
<keyword evidence="2" id="KW-0472">Membrane</keyword>
<dbReference type="PATRIC" id="fig|224911.5.peg.5274"/>
<feature type="region of interest" description="Disordered" evidence="1">
    <location>
        <begin position="1"/>
        <end position="31"/>
    </location>
</feature>
<protein>
    <submittedName>
        <fullName evidence="3">Bll5201 protein</fullName>
    </submittedName>
</protein>
<evidence type="ECO:0000313" key="3">
    <source>
        <dbReference type="EMBL" id="BAC50466.1"/>
    </source>
</evidence>
<accession>Q89JS1</accession>
<dbReference type="InterPro" id="IPR021493">
    <property type="entry name" value="DUF3147"/>
</dbReference>
<dbReference type="Proteomes" id="UP000002526">
    <property type="component" value="Chromosome"/>
</dbReference>
<evidence type="ECO:0000256" key="2">
    <source>
        <dbReference type="SAM" id="Phobius"/>
    </source>
</evidence>
<dbReference type="OrthoDB" id="122007at2"/>
<dbReference type="Pfam" id="PF11345">
    <property type="entry name" value="DUF3147"/>
    <property type="match status" value="1"/>
</dbReference>
<feature type="transmembrane region" description="Helical" evidence="2">
    <location>
        <begin position="101"/>
        <end position="123"/>
    </location>
</feature>
<keyword evidence="2" id="KW-1133">Transmembrane helix</keyword>
<evidence type="ECO:0000313" key="4">
    <source>
        <dbReference type="Proteomes" id="UP000002526"/>
    </source>
</evidence>
<dbReference type="HOGENOM" id="CLU_142712_0_0_5"/>
<gene>
    <name evidence="3" type="ordered locus">bll5201</name>
</gene>
<dbReference type="EMBL" id="BA000040">
    <property type="protein sequence ID" value="BAC50466.1"/>
    <property type="molecule type" value="Genomic_DNA"/>
</dbReference>
<organism evidence="3 4">
    <name type="scientific">Bradyrhizobium diazoefficiens (strain JCM 10833 / BCRC 13528 / IAM 13628 / NBRC 14792 / USDA 110)</name>
    <dbReference type="NCBI Taxonomy" id="224911"/>
    <lineage>
        <taxon>Bacteria</taxon>
        <taxon>Pseudomonadati</taxon>
        <taxon>Pseudomonadota</taxon>
        <taxon>Alphaproteobacteria</taxon>
        <taxon>Hyphomicrobiales</taxon>
        <taxon>Nitrobacteraceae</taxon>
        <taxon>Bradyrhizobium</taxon>
    </lineage>
</organism>
<dbReference type="EnsemblBacteria" id="BAC50466">
    <property type="protein sequence ID" value="BAC50466"/>
    <property type="gene ID" value="BAC50466"/>
</dbReference>
<sequence length="155" mass="16033">MHDGGGPSTRPEEHSEGAAAAQGSGLRGRRAARETLEDDKMTEYIVRFLVGGAVVSAFAMLGDLLRPKSFAGLFAAAPSVALATLGIAVHQHGAHYATLQAQAMLAGSIALAVYSVVVCQILVRARLRALPATLLSLVVWLIVAFGVLTLAGGQT</sequence>
<dbReference type="AlphaFoldDB" id="Q89JS1"/>
<keyword evidence="2" id="KW-0812">Transmembrane</keyword>
<dbReference type="eggNOG" id="ENOG5033B8H">
    <property type="taxonomic scope" value="Bacteria"/>
</dbReference>
<dbReference type="KEGG" id="bja:bll5201"/>
<reference evidence="4" key="1">
    <citation type="journal article" date="2002" name="DNA Res.">
        <title>Complete genomic sequence of nitrogen-fixing symbiotic bacterium Bradyrhizobium japonicum USDA110.</title>
        <authorList>
            <person name="Kaneko T."/>
            <person name="Nakamura Y."/>
            <person name="Sato S."/>
            <person name="Minamisawa K."/>
            <person name="Uchiumi T."/>
            <person name="Sasamoto S."/>
            <person name="Watanabe A."/>
            <person name="Idesawa K."/>
            <person name="Iriguchi M."/>
            <person name="Kawashima K."/>
            <person name="Kohara M."/>
            <person name="Matsumoto M."/>
            <person name="Shimpo S."/>
            <person name="Tsuruoka H."/>
            <person name="Wada T."/>
            <person name="Yamada M."/>
            <person name="Tabata S."/>
        </authorList>
    </citation>
    <scope>NUCLEOTIDE SEQUENCE [LARGE SCALE GENOMIC DNA]</scope>
    <source>
        <strain evidence="4">JCM 10833 / BCRC 13528 / IAM 13628 / NBRC 14792 / USDA 110</strain>
    </source>
</reference>
<proteinExistence type="predicted"/>
<keyword evidence="4" id="KW-1185">Reference proteome</keyword>
<feature type="transmembrane region" description="Helical" evidence="2">
    <location>
        <begin position="44"/>
        <end position="62"/>
    </location>
</feature>
<evidence type="ECO:0000256" key="1">
    <source>
        <dbReference type="SAM" id="MobiDB-lite"/>
    </source>
</evidence>